<dbReference type="Pfam" id="PF12680">
    <property type="entry name" value="SnoaL_2"/>
    <property type="match status" value="1"/>
</dbReference>
<evidence type="ECO:0000259" key="1">
    <source>
        <dbReference type="Pfam" id="PF12680"/>
    </source>
</evidence>
<dbReference type="InterPro" id="IPR037401">
    <property type="entry name" value="SnoaL-like"/>
</dbReference>
<dbReference type="InterPro" id="IPR032710">
    <property type="entry name" value="NTF2-like_dom_sf"/>
</dbReference>
<protein>
    <submittedName>
        <fullName evidence="2">Nuclear transport factor 2 family protein</fullName>
    </submittedName>
</protein>
<feature type="domain" description="SnoaL-like" evidence="1">
    <location>
        <begin position="9"/>
        <end position="110"/>
    </location>
</feature>
<dbReference type="AlphaFoldDB" id="A0A5J6QHZ8"/>
<dbReference type="KEGG" id="plal:FXN65_05145"/>
<dbReference type="Proteomes" id="UP000327179">
    <property type="component" value="Chromosome"/>
</dbReference>
<accession>A0A5J6QHZ8</accession>
<proteinExistence type="predicted"/>
<dbReference type="Gene3D" id="3.10.450.50">
    <property type="match status" value="1"/>
</dbReference>
<organism evidence="2 3">
    <name type="scientific">Metapseudomonas lalkuanensis</name>
    <dbReference type="NCBI Taxonomy" id="2604832"/>
    <lineage>
        <taxon>Bacteria</taxon>
        <taxon>Pseudomonadati</taxon>
        <taxon>Pseudomonadota</taxon>
        <taxon>Gammaproteobacteria</taxon>
        <taxon>Pseudomonadales</taxon>
        <taxon>Pseudomonadaceae</taxon>
        <taxon>Metapseudomonas</taxon>
    </lineage>
</organism>
<evidence type="ECO:0000313" key="3">
    <source>
        <dbReference type="Proteomes" id="UP000327179"/>
    </source>
</evidence>
<dbReference type="RefSeq" id="WP_151132015.1">
    <property type="nucleotide sequence ID" value="NZ_CP043311.1"/>
</dbReference>
<reference evidence="2 3" key="1">
    <citation type="submission" date="2019-08" db="EMBL/GenBank/DDBJ databases">
        <title>Whole-genome Sequencing of e-waste polymer degrading bacterium Pseudomonas sp. strain PE08.</title>
        <authorList>
            <person name="Kirdat K."/>
            <person name="Debbarma P."/>
            <person name="Narawade N."/>
            <person name="Suyal D."/>
            <person name="Thorat V."/>
            <person name="Shouche Y."/>
            <person name="Goel R."/>
            <person name="Yadav A."/>
        </authorList>
    </citation>
    <scope>NUCLEOTIDE SEQUENCE [LARGE SCALE GENOMIC DNA]</scope>
    <source>
        <strain evidence="2 3">PE08</strain>
    </source>
</reference>
<evidence type="ECO:0000313" key="2">
    <source>
        <dbReference type="EMBL" id="QEY61465.1"/>
    </source>
</evidence>
<dbReference type="EMBL" id="CP043311">
    <property type="protein sequence ID" value="QEY61465.1"/>
    <property type="molecule type" value="Genomic_DNA"/>
</dbReference>
<dbReference type="SUPFAM" id="SSF54427">
    <property type="entry name" value="NTF2-like"/>
    <property type="match status" value="1"/>
</dbReference>
<sequence>MAHPNAELITRFYQAFQRLDAETMAACYSADVHFSDPVFTDLNGQEAGDMWRMLASRAQQFSLTFDGVEADDLTGRANWVATYLFSQTGRMVENRIQARFLFSSGQIIEHHDSFDLWRWARQALGAKGLLLGWAPPVQNAIRKQAARGLAAYRAGALKDLS</sequence>
<gene>
    <name evidence="2" type="ORF">FXN65_05145</name>
</gene>
<name>A0A5J6QHZ8_9GAMM</name>
<keyword evidence="3" id="KW-1185">Reference proteome</keyword>